<evidence type="ECO:0000313" key="2">
    <source>
        <dbReference type="Proteomes" id="UP001558534"/>
    </source>
</evidence>
<dbReference type="RefSeq" id="WP_368636369.1">
    <property type="nucleotide sequence ID" value="NZ_JBFRHK010000005.1"/>
</dbReference>
<name>A0ABV3VXB6_9BACI</name>
<accession>A0ABV3VXB6</accession>
<reference evidence="1 2" key="1">
    <citation type="submission" date="2024-07" db="EMBL/GenBank/DDBJ databases">
        <title>Characterization of a bacterium isolated from hydrolysated instant sea cucumber by whole-genome sequencing and metabolomics.</title>
        <authorList>
            <person name="Luo X."/>
            <person name="Zhang Z."/>
            <person name="Zheng Z."/>
            <person name="Zhang W."/>
            <person name="Ming T."/>
            <person name="Jiao L."/>
            <person name="Su X."/>
            <person name="Kong F."/>
            <person name="Xu J."/>
        </authorList>
    </citation>
    <scope>NUCLEOTIDE SEQUENCE [LARGE SCALE GENOMIC DNA]</scope>
    <source>
        <strain evidence="1 2">XL-2024</strain>
    </source>
</reference>
<protein>
    <submittedName>
        <fullName evidence="1">Uncharacterized protein</fullName>
    </submittedName>
</protein>
<keyword evidence="2" id="KW-1185">Reference proteome</keyword>
<organism evidence="1 2">
    <name type="scientific">Lysinibacillus xylanilyticus</name>
    <dbReference type="NCBI Taxonomy" id="582475"/>
    <lineage>
        <taxon>Bacteria</taxon>
        <taxon>Bacillati</taxon>
        <taxon>Bacillota</taxon>
        <taxon>Bacilli</taxon>
        <taxon>Bacillales</taxon>
        <taxon>Bacillaceae</taxon>
        <taxon>Lysinibacillus</taxon>
    </lineage>
</organism>
<dbReference type="Proteomes" id="UP001558534">
    <property type="component" value="Unassembled WGS sequence"/>
</dbReference>
<gene>
    <name evidence="1" type="ORF">AB1300_10120</name>
</gene>
<dbReference type="EMBL" id="JBFRHK010000005">
    <property type="protein sequence ID" value="MEX3745491.1"/>
    <property type="molecule type" value="Genomic_DNA"/>
</dbReference>
<proteinExistence type="predicted"/>
<comment type="caution">
    <text evidence="1">The sequence shown here is derived from an EMBL/GenBank/DDBJ whole genome shotgun (WGS) entry which is preliminary data.</text>
</comment>
<sequence>MGLYSTTRTVDVTTAQLAEMVRAQKKRSNCLLLDIYVIDKKCT</sequence>
<evidence type="ECO:0000313" key="1">
    <source>
        <dbReference type="EMBL" id="MEX3745491.1"/>
    </source>
</evidence>